<organism evidence="2 3">
    <name type="scientific">Thermomonospora cellulosilytica</name>
    <dbReference type="NCBI Taxonomy" id="1411118"/>
    <lineage>
        <taxon>Bacteria</taxon>
        <taxon>Bacillati</taxon>
        <taxon>Actinomycetota</taxon>
        <taxon>Actinomycetes</taxon>
        <taxon>Streptosporangiales</taxon>
        <taxon>Thermomonosporaceae</taxon>
        <taxon>Thermomonospora</taxon>
    </lineage>
</organism>
<keyword evidence="3" id="KW-1185">Reference proteome</keyword>
<dbReference type="AlphaFoldDB" id="A0A7W3N0H2"/>
<proteinExistence type="predicted"/>
<dbReference type="InterPro" id="IPR002645">
    <property type="entry name" value="STAS_dom"/>
</dbReference>
<dbReference type="EMBL" id="JACJII010000001">
    <property type="protein sequence ID" value="MBA9005274.1"/>
    <property type="molecule type" value="Genomic_DNA"/>
</dbReference>
<dbReference type="Gene3D" id="3.30.750.24">
    <property type="entry name" value="STAS domain"/>
    <property type="match status" value="1"/>
</dbReference>
<gene>
    <name evidence="2" type="ORF">HNR21_004156</name>
</gene>
<accession>A0A7W3N0H2</accession>
<dbReference type="InterPro" id="IPR058548">
    <property type="entry name" value="MlaB-like_STAS"/>
</dbReference>
<evidence type="ECO:0000313" key="2">
    <source>
        <dbReference type="EMBL" id="MBA9005274.1"/>
    </source>
</evidence>
<comment type="caution">
    <text evidence="2">The sequence shown here is derived from an EMBL/GenBank/DDBJ whole genome shotgun (WGS) entry which is preliminary data.</text>
</comment>
<dbReference type="SUPFAM" id="SSF52091">
    <property type="entry name" value="SpoIIaa-like"/>
    <property type="match status" value="1"/>
</dbReference>
<dbReference type="Pfam" id="PF13466">
    <property type="entry name" value="STAS_2"/>
    <property type="match status" value="1"/>
</dbReference>
<dbReference type="PROSITE" id="PS50801">
    <property type="entry name" value="STAS"/>
    <property type="match status" value="1"/>
</dbReference>
<evidence type="ECO:0000313" key="3">
    <source>
        <dbReference type="Proteomes" id="UP000539313"/>
    </source>
</evidence>
<dbReference type="InterPro" id="IPR036513">
    <property type="entry name" value="STAS_dom_sf"/>
</dbReference>
<sequence>MHLDLSGVTSVDAGGAAVIAALATRLWPDGRLVLHRPPAGLCRILQVLWPELPGIEVRP</sequence>
<feature type="domain" description="STAS" evidence="1">
    <location>
        <begin position="1"/>
        <end position="26"/>
    </location>
</feature>
<evidence type="ECO:0000259" key="1">
    <source>
        <dbReference type="PROSITE" id="PS50801"/>
    </source>
</evidence>
<reference evidence="2 3" key="1">
    <citation type="submission" date="2020-08" db="EMBL/GenBank/DDBJ databases">
        <title>Sequencing the genomes of 1000 actinobacteria strains.</title>
        <authorList>
            <person name="Klenk H.-P."/>
        </authorList>
    </citation>
    <scope>NUCLEOTIDE SEQUENCE [LARGE SCALE GENOMIC DNA]</scope>
    <source>
        <strain evidence="2 3">DSM 45823</strain>
    </source>
</reference>
<protein>
    <submittedName>
        <fullName evidence="2">Anti-anti-sigma regulatory factor</fullName>
    </submittedName>
</protein>
<dbReference type="Proteomes" id="UP000539313">
    <property type="component" value="Unassembled WGS sequence"/>
</dbReference>
<name>A0A7W3N0H2_9ACTN</name>